<evidence type="ECO:0000313" key="23">
    <source>
        <dbReference type="Proteomes" id="UP001249851"/>
    </source>
</evidence>
<dbReference type="PROSITE" id="PS50835">
    <property type="entry name" value="IG_LIKE"/>
    <property type="match status" value="10"/>
</dbReference>
<dbReference type="InterPro" id="IPR007110">
    <property type="entry name" value="Ig-like_dom"/>
</dbReference>
<dbReference type="FunFam" id="1.10.510.10:FF:000462">
    <property type="entry name" value="Receptor tyrosine kinase"/>
    <property type="match status" value="1"/>
</dbReference>
<keyword evidence="11 17" id="KW-0472">Membrane</keyword>
<evidence type="ECO:0000256" key="8">
    <source>
        <dbReference type="ARBA" id="ARBA00022777"/>
    </source>
</evidence>
<dbReference type="InterPro" id="IPR013783">
    <property type="entry name" value="Ig-like_fold"/>
</dbReference>
<dbReference type="InterPro" id="IPR008266">
    <property type="entry name" value="Tyr_kinase_AS"/>
</dbReference>
<keyword evidence="14 22" id="KW-0675">Receptor</keyword>
<dbReference type="GO" id="GO:0004714">
    <property type="term" value="F:transmembrane receptor protein tyrosine kinase activity"/>
    <property type="evidence" value="ECO:0007669"/>
    <property type="project" value="UniProtKB-EC"/>
</dbReference>
<dbReference type="GO" id="GO:0007169">
    <property type="term" value="P:cell surface receptor protein tyrosine kinase signaling pathway"/>
    <property type="evidence" value="ECO:0007669"/>
    <property type="project" value="InterPro"/>
</dbReference>
<dbReference type="SMART" id="SM00219">
    <property type="entry name" value="TyrKc"/>
    <property type="match status" value="1"/>
</dbReference>
<keyword evidence="5" id="KW-0808">Transferase</keyword>
<dbReference type="InterPro" id="IPR001245">
    <property type="entry name" value="Ser-Thr/Tyr_kinase_cat_dom"/>
</dbReference>
<dbReference type="PRINTS" id="PR00109">
    <property type="entry name" value="TYRKINASE"/>
</dbReference>
<dbReference type="InterPro" id="IPR020635">
    <property type="entry name" value="Tyr_kinase_cat_dom"/>
</dbReference>
<keyword evidence="4" id="KW-0597">Phosphoprotein</keyword>
<keyword evidence="6 17" id="KW-0812">Transmembrane</keyword>
<dbReference type="EC" id="2.7.10.1" evidence="2"/>
<dbReference type="FunFam" id="3.30.200.20:FF:000619">
    <property type="entry name" value="macrophage colony-stimulating factor 1 receptor isoform X2"/>
    <property type="match status" value="1"/>
</dbReference>
<dbReference type="SUPFAM" id="SSF56112">
    <property type="entry name" value="Protein kinase-like (PK-like)"/>
    <property type="match status" value="1"/>
</dbReference>
<evidence type="ECO:0000256" key="9">
    <source>
        <dbReference type="ARBA" id="ARBA00022840"/>
    </source>
</evidence>
<dbReference type="GO" id="GO:0043235">
    <property type="term" value="C:receptor complex"/>
    <property type="evidence" value="ECO:0007669"/>
    <property type="project" value="TreeGrafter"/>
</dbReference>
<feature type="domain" description="Ig-like" evidence="20">
    <location>
        <begin position="1311"/>
        <end position="1412"/>
    </location>
</feature>
<dbReference type="SUPFAM" id="SSF57625">
    <property type="entry name" value="Invertebrate chitin-binding proteins"/>
    <property type="match status" value="1"/>
</dbReference>
<accession>A0AAD9Q236</accession>
<dbReference type="SMART" id="SM00408">
    <property type="entry name" value="IGc2"/>
    <property type="match status" value="10"/>
</dbReference>
<dbReference type="Proteomes" id="UP001249851">
    <property type="component" value="Unassembled WGS sequence"/>
</dbReference>
<evidence type="ECO:0000256" key="4">
    <source>
        <dbReference type="ARBA" id="ARBA00022553"/>
    </source>
</evidence>
<dbReference type="EMBL" id="JARQWQ010000078">
    <property type="protein sequence ID" value="KAK2553365.1"/>
    <property type="molecule type" value="Genomic_DNA"/>
</dbReference>
<dbReference type="PANTHER" id="PTHR24416">
    <property type="entry name" value="TYROSINE-PROTEIN KINASE RECEPTOR"/>
    <property type="match status" value="1"/>
</dbReference>
<evidence type="ECO:0000256" key="18">
    <source>
        <dbReference type="SAM" id="SignalP"/>
    </source>
</evidence>
<feature type="chain" id="PRO_5042156678" description="receptor protein-tyrosine kinase" evidence="18">
    <location>
        <begin position="24"/>
        <end position="2002"/>
    </location>
</feature>
<evidence type="ECO:0000256" key="7">
    <source>
        <dbReference type="ARBA" id="ARBA00022741"/>
    </source>
</evidence>
<dbReference type="InterPro" id="IPR000719">
    <property type="entry name" value="Prot_kinase_dom"/>
</dbReference>
<dbReference type="SUPFAM" id="SSF48726">
    <property type="entry name" value="Immunoglobulin"/>
    <property type="match status" value="11"/>
</dbReference>
<feature type="domain" description="Protein kinase" evidence="19">
    <location>
        <begin position="1591"/>
        <end position="1898"/>
    </location>
</feature>
<dbReference type="CDD" id="cd00192">
    <property type="entry name" value="PTKc"/>
    <property type="match status" value="1"/>
</dbReference>
<evidence type="ECO:0000256" key="14">
    <source>
        <dbReference type="ARBA" id="ARBA00023170"/>
    </source>
</evidence>
<dbReference type="Gene3D" id="3.30.200.20">
    <property type="entry name" value="Phosphorylase Kinase, domain 1"/>
    <property type="match status" value="1"/>
</dbReference>
<evidence type="ECO:0000256" key="1">
    <source>
        <dbReference type="ARBA" id="ARBA00004251"/>
    </source>
</evidence>
<dbReference type="InterPro" id="IPR003599">
    <property type="entry name" value="Ig_sub"/>
</dbReference>
<dbReference type="InterPro" id="IPR036179">
    <property type="entry name" value="Ig-like_dom_sf"/>
</dbReference>
<dbReference type="InterPro" id="IPR050122">
    <property type="entry name" value="RTK"/>
</dbReference>
<dbReference type="GO" id="GO:0005524">
    <property type="term" value="F:ATP binding"/>
    <property type="evidence" value="ECO:0007669"/>
    <property type="project" value="UniProtKB-KW"/>
</dbReference>
<dbReference type="InterPro" id="IPR001824">
    <property type="entry name" value="Tyr_kinase_rcpt_3_CS"/>
</dbReference>
<feature type="domain" description="Ig-like" evidence="20">
    <location>
        <begin position="31"/>
        <end position="114"/>
    </location>
</feature>
<feature type="domain" description="Ig-like" evidence="20">
    <location>
        <begin position="1215"/>
        <end position="1299"/>
    </location>
</feature>
<keyword evidence="13" id="KW-1015">Disulfide bond</keyword>
<evidence type="ECO:0000259" key="20">
    <source>
        <dbReference type="PROSITE" id="PS50835"/>
    </source>
</evidence>
<feature type="domain" description="Ig-like" evidence="20">
    <location>
        <begin position="891"/>
        <end position="983"/>
    </location>
</feature>
<dbReference type="CDD" id="cd00096">
    <property type="entry name" value="Ig"/>
    <property type="match status" value="2"/>
</dbReference>
<keyword evidence="7" id="KW-0547">Nucleotide-binding</keyword>
<evidence type="ECO:0000256" key="11">
    <source>
        <dbReference type="ARBA" id="ARBA00023136"/>
    </source>
</evidence>
<protein>
    <recommendedName>
        <fullName evidence="2">receptor protein-tyrosine kinase</fullName>
        <ecNumber evidence="2">2.7.10.1</ecNumber>
    </recommendedName>
</protein>
<evidence type="ECO:0000256" key="13">
    <source>
        <dbReference type="ARBA" id="ARBA00023157"/>
    </source>
</evidence>
<keyword evidence="9" id="KW-0067">ATP-binding</keyword>
<evidence type="ECO:0000256" key="6">
    <source>
        <dbReference type="ARBA" id="ARBA00022692"/>
    </source>
</evidence>
<evidence type="ECO:0000259" key="21">
    <source>
        <dbReference type="PROSITE" id="PS50940"/>
    </source>
</evidence>
<dbReference type="PROSITE" id="PS50940">
    <property type="entry name" value="CHIT_BIND_II"/>
    <property type="match status" value="1"/>
</dbReference>
<keyword evidence="10 17" id="KW-1133">Transmembrane helix</keyword>
<evidence type="ECO:0000256" key="3">
    <source>
        <dbReference type="ARBA" id="ARBA00022475"/>
    </source>
</evidence>
<feature type="domain" description="Chitin-binding type-2" evidence="21">
    <location>
        <begin position="222"/>
        <end position="267"/>
    </location>
</feature>
<dbReference type="Gene3D" id="2.60.40.10">
    <property type="entry name" value="Immunoglobulins"/>
    <property type="match status" value="11"/>
</dbReference>
<dbReference type="Gene3D" id="1.10.510.10">
    <property type="entry name" value="Transferase(Phosphotransferase) domain 1"/>
    <property type="match status" value="1"/>
</dbReference>
<comment type="subcellular location">
    <subcellularLocation>
        <location evidence="1">Cell membrane</location>
        <topology evidence="1">Single-pass type I membrane protein</topology>
    </subcellularLocation>
</comment>
<reference evidence="22" key="1">
    <citation type="journal article" date="2023" name="G3 (Bethesda)">
        <title>Whole genome assembly and annotation of the endangered Caribbean coral Acropora cervicornis.</title>
        <authorList>
            <person name="Selwyn J.D."/>
            <person name="Vollmer S.V."/>
        </authorList>
    </citation>
    <scope>NUCLEOTIDE SEQUENCE</scope>
    <source>
        <strain evidence="22">K2</strain>
    </source>
</reference>
<feature type="domain" description="Ig-like" evidence="20">
    <location>
        <begin position="784"/>
        <end position="888"/>
    </location>
</feature>
<dbReference type="PANTHER" id="PTHR24416:SF600">
    <property type="entry name" value="PDGF- AND VEGF-RECEPTOR RELATED, ISOFORM J"/>
    <property type="match status" value="1"/>
</dbReference>
<dbReference type="PROSITE" id="PS50011">
    <property type="entry name" value="PROTEIN_KINASE_DOM"/>
    <property type="match status" value="1"/>
</dbReference>
<proteinExistence type="predicted"/>
<dbReference type="InterPro" id="IPR013098">
    <property type="entry name" value="Ig_I-set"/>
</dbReference>
<dbReference type="GO" id="GO:0005886">
    <property type="term" value="C:plasma membrane"/>
    <property type="evidence" value="ECO:0007669"/>
    <property type="project" value="UniProtKB-SubCell"/>
</dbReference>
<dbReference type="PROSITE" id="PS00109">
    <property type="entry name" value="PROTEIN_KINASE_TYR"/>
    <property type="match status" value="1"/>
</dbReference>
<keyword evidence="16" id="KW-0393">Immunoglobulin domain</keyword>
<dbReference type="InterPro" id="IPR003598">
    <property type="entry name" value="Ig_sub2"/>
</dbReference>
<evidence type="ECO:0000256" key="15">
    <source>
        <dbReference type="ARBA" id="ARBA00023180"/>
    </source>
</evidence>
<dbReference type="GO" id="GO:0008061">
    <property type="term" value="F:chitin binding"/>
    <property type="evidence" value="ECO:0007669"/>
    <property type="project" value="InterPro"/>
</dbReference>
<keyword evidence="18" id="KW-0732">Signal</keyword>
<evidence type="ECO:0000256" key="12">
    <source>
        <dbReference type="ARBA" id="ARBA00023137"/>
    </source>
</evidence>
<comment type="caution">
    <text evidence="22">The sequence shown here is derived from an EMBL/GenBank/DDBJ whole genome shotgun (WGS) entry which is preliminary data.</text>
</comment>
<keyword evidence="12" id="KW-0829">Tyrosine-protein kinase</keyword>
<evidence type="ECO:0000313" key="22">
    <source>
        <dbReference type="EMBL" id="KAK2553365.1"/>
    </source>
</evidence>
<dbReference type="Gene3D" id="2.170.140.10">
    <property type="entry name" value="Chitin binding domain"/>
    <property type="match status" value="1"/>
</dbReference>
<dbReference type="InterPro" id="IPR011009">
    <property type="entry name" value="Kinase-like_dom_sf"/>
</dbReference>
<reference evidence="22" key="2">
    <citation type="journal article" date="2023" name="Science">
        <title>Genomic signatures of disease resistance in endangered staghorn corals.</title>
        <authorList>
            <person name="Vollmer S.V."/>
            <person name="Selwyn J.D."/>
            <person name="Despard B.A."/>
            <person name="Roesel C.L."/>
        </authorList>
    </citation>
    <scope>NUCLEOTIDE SEQUENCE</scope>
    <source>
        <strain evidence="22">K2</strain>
    </source>
</reference>
<evidence type="ECO:0000256" key="17">
    <source>
        <dbReference type="SAM" id="Phobius"/>
    </source>
</evidence>
<evidence type="ECO:0000259" key="19">
    <source>
        <dbReference type="PROSITE" id="PS50011"/>
    </source>
</evidence>
<dbReference type="GO" id="GO:0005576">
    <property type="term" value="C:extracellular region"/>
    <property type="evidence" value="ECO:0007669"/>
    <property type="project" value="InterPro"/>
</dbReference>
<keyword evidence="23" id="KW-1185">Reference proteome</keyword>
<name>A0AAD9Q236_ACRCE</name>
<feature type="domain" description="Ig-like" evidence="20">
    <location>
        <begin position="684"/>
        <end position="774"/>
    </location>
</feature>
<feature type="domain" description="Ig-like" evidence="20">
    <location>
        <begin position="472"/>
        <end position="567"/>
    </location>
</feature>
<evidence type="ECO:0000256" key="10">
    <source>
        <dbReference type="ARBA" id="ARBA00022989"/>
    </source>
</evidence>
<dbReference type="InterPro" id="IPR036508">
    <property type="entry name" value="Chitin-bd_dom_sf"/>
</dbReference>
<dbReference type="InterPro" id="IPR002557">
    <property type="entry name" value="Chitin-bd_dom"/>
</dbReference>
<feature type="domain" description="Ig-like" evidence="20">
    <location>
        <begin position="1417"/>
        <end position="1496"/>
    </location>
</feature>
<evidence type="ECO:0000256" key="16">
    <source>
        <dbReference type="ARBA" id="ARBA00023319"/>
    </source>
</evidence>
<feature type="signal peptide" evidence="18">
    <location>
        <begin position="1"/>
        <end position="23"/>
    </location>
</feature>
<sequence length="2002" mass="224154">MANFLRVCSTLWLCGTLGAFAQGAPLRFTTPRIYHRKIPEGSSVDLSCELNDRKVPVSLWQMMSNGRMFTPRKNVAKYGQIFILHWVTKNTEGTYFCRLKRPLFSHNIGSISVTKQTKDPPPSPSVREAEKNVFLHGNVSLTCKATGKKIASVWWYKWAQRLPSQQQLIKRESAIRGDTWTNTLTLKNVQKNQGGWYECRVFETDLNYGFWSTHVKLNVRDRTSCPALDGEFADPERITGYLRCKGGLVTRMNCSEGLVWRNNMKACGLPVKLIRWRGASFLKRVKKTVGDSVIFDCRLTNTTIRVKLSQRVRGGKFIERYPDGCRIDRTGQIFVIHSVNLNDVGIYYCEAPDAKVKKKPHSYLDVHPALTSVFDYGHRNLFASLGSSLDLNCGAFEVFKPRIYLEIIRADGITQLIPDNNKVTLLDRILTIHGLDSNMQGKIVCKVVSSCAQMREDVDLGFIVSVPLKGDPPIPVLSPEASVAKEGDTVVINCTVSVKTEIHSIEWFKDKKLVSNQAVDTSGTGSLLTLRNVTKSDAGEYECRVTDFGVGYWLKSAFVQVEDKEMTTTQTTTSTLADTTPSTNATTPKLPLILMKPYRPVDIPCDMLLSKKKISLWQKSLEGILSQRKPDGLSLVLQNNVFTITYGRKSDRGEYYCQEGVSGMVPIGSLTFEVASSRVPLWIPKTFLVVEYMGGADIVCIIDSTVPAKWSMWLKASQGDSTNERQSNRHTVVATTSGMSSELVLQIRNASIDDTGTYVCRAKFTDGSVQEKIAKVKVKETSEAQVLLNSGLQIINESQSAEFWCKVSGSPRPKITWQRHGQSLGECGLRWGAINCESFSERHELTFRNDTSFLRVSEAKFLDDAGSYSCYVENLAGAGNATLQLTIQVKPFITKNDSKKYIRLQESDSISLPCVINHSSPTPTVSWWIQTCSTPCNPSPRGWARMETADTSSLRIPPSNDYALYKCTAENLMGYDDLIYTVTRQPDVKPPVITNFEPKILAKASQTTRILCEAADAELLFDVEWFKDGVQVGGCEVVQRNTTCRIHGDEAKYKLIWKGSGTELTIWNVHHPFDSGNFTCLVKNIGGMDAKTTLLDVHEKPVLNKKNATDFRILAFGDATTIQSTALRGHPIPYFTWFQQPVTKCAFGCKPDASQWRRVPRSAISPSAQVPSRFSSLFLPPARSGYFFRCFAENSLGHDDVVYLVHRIDSKTILPEIIPAKPIVRVDEGSSFHLQCQARAGDFQILTWEKRNGRQSAVSSEFRRNQYNLTRTISVAHAEIDDSGEYHCVGWTNNATRISVIIVEVKEFIAPVVSLSSKTINELQTNRTSLHCKVTSGYPEPNITWYKDGAKLSLHAFGSQDNCRINGYHYKEKDQYRGNLVICKPSHVINTGLYKCVANNIEGQDSSEAFLNVLAPPNIIGMEKKVARDLGESVNVTCRATGNPAPSVKWITKTVSGPVSSLDLDNQTLQINNIQEEHFKEYVCLAKNRFGNDTLAFALVKRTKIGAVTSKQSSSNASLIVAIFVSVVLFILLVLVAVILYRRRQLYGGFYICTTPPLPDLIARLDASIPLIEQVNKLPYDKRWEFPREHLEFGRVIGSGAFGEVHLAEVDGIITNENSKFEAAPRPRLSLKRDLRRASTLSVKGPIKVAVKTLKEGADEVEHKDLQSELKILIHIGSHKNIVNLLGACTKGSYGDLCVIIEYCPYGNLLQFLRNRRELYQSKWQVPTTDPDKQFTLTDLVSAAFQVTRAMEFLASRKCVHRDLAARNVLVASNYVVKVADFGLARDVYKNDQYIKISPGLVPVKWMAIESLIDRVYSEQSDVWSFGVFLWELFTLGGSPYPGLPPTEIYQFIMDGNRMDQPLDCPDQMYQMMRDCWMEKEEDRPNFAALVQRLENTIASNMPAMGLEGYLELELDESSKPDEAETDCDGYLRPVDFPAPAIIKKSAFLLNESITGSEKELHGSNRSVASESKIKEFLEVERYTELGFKPSSSANSLIETIL</sequence>
<feature type="transmembrane region" description="Helical" evidence="17">
    <location>
        <begin position="1519"/>
        <end position="1541"/>
    </location>
</feature>
<dbReference type="Pfam" id="PF07679">
    <property type="entry name" value="I-set"/>
    <property type="match status" value="1"/>
</dbReference>
<feature type="domain" description="Ig-like" evidence="20">
    <location>
        <begin position="122"/>
        <end position="201"/>
    </location>
</feature>
<keyword evidence="15" id="KW-0325">Glycoprotein</keyword>
<dbReference type="Pfam" id="PF07714">
    <property type="entry name" value="PK_Tyr_Ser-Thr"/>
    <property type="match status" value="1"/>
</dbReference>
<dbReference type="SMART" id="SM00409">
    <property type="entry name" value="IG"/>
    <property type="match status" value="13"/>
</dbReference>
<keyword evidence="8" id="KW-0418">Kinase</keyword>
<dbReference type="Pfam" id="PF01607">
    <property type="entry name" value="CBM_14"/>
    <property type="match status" value="1"/>
</dbReference>
<evidence type="ECO:0000256" key="5">
    <source>
        <dbReference type="ARBA" id="ARBA00022679"/>
    </source>
</evidence>
<feature type="domain" description="Ig-like" evidence="20">
    <location>
        <begin position="991"/>
        <end position="1098"/>
    </location>
</feature>
<evidence type="ECO:0000256" key="2">
    <source>
        <dbReference type="ARBA" id="ARBA00011902"/>
    </source>
</evidence>
<organism evidence="22 23">
    <name type="scientific">Acropora cervicornis</name>
    <name type="common">Staghorn coral</name>
    <dbReference type="NCBI Taxonomy" id="6130"/>
    <lineage>
        <taxon>Eukaryota</taxon>
        <taxon>Metazoa</taxon>
        <taxon>Cnidaria</taxon>
        <taxon>Anthozoa</taxon>
        <taxon>Hexacorallia</taxon>
        <taxon>Scleractinia</taxon>
        <taxon>Astrocoeniina</taxon>
        <taxon>Acroporidae</taxon>
        <taxon>Acropora</taxon>
    </lineage>
</organism>
<gene>
    <name evidence="22" type="ORF">P5673_025339</name>
</gene>
<dbReference type="PROSITE" id="PS00240">
    <property type="entry name" value="RECEPTOR_TYR_KIN_III"/>
    <property type="match status" value="1"/>
</dbReference>
<keyword evidence="3" id="KW-1003">Cell membrane</keyword>
<dbReference type="Pfam" id="PF13927">
    <property type="entry name" value="Ig_3"/>
    <property type="match status" value="5"/>
</dbReference>